<protein>
    <recommendedName>
        <fullName evidence="2">CAAX prenyl protease 2/Lysostaphin resistance protein A-like domain-containing protein</fullName>
    </recommendedName>
</protein>
<dbReference type="GO" id="GO:0080120">
    <property type="term" value="P:CAAX-box protein maturation"/>
    <property type="evidence" value="ECO:0007669"/>
    <property type="project" value="UniProtKB-ARBA"/>
</dbReference>
<dbReference type="InterPro" id="IPR003675">
    <property type="entry name" value="Rce1/LyrA-like_dom"/>
</dbReference>
<evidence type="ECO:0000313" key="4">
    <source>
        <dbReference type="Proteomes" id="UP000185628"/>
    </source>
</evidence>
<evidence type="ECO:0000256" key="1">
    <source>
        <dbReference type="SAM" id="Phobius"/>
    </source>
</evidence>
<dbReference type="Proteomes" id="UP000185628">
    <property type="component" value="Unassembled WGS sequence"/>
</dbReference>
<organism evidence="3 4">
    <name type="scientific">Bowdeniella nasicola</name>
    <dbReference type="NCBI Taxonomy" id="208480"/>
    <lineage>
        <taxon>Bacteria</taxon>
        <taxon>Bacillati</taxon>
        <taxon>Actinomycetota</taxon>
        <taxon>Actinomycetes</taxon>
        <taxon>Actinomycetales</taxon>
        <taxon>Actinomycetaceae</taxon>
        <taxon>Bowdeniella</taxon>
    </lineage>
</organism>
<sequence>MTPIAVGAIVTGATISPAPDKITQVGIHVLIGLGLGALFVLTEWSLARYVRPKTQRATEATDIDARLHTDPSVADADGIARIYRHWATPQKIAIARPWALPELCLVAIVEEILYRGIVGFVALSVETPAASIGLLAVSAMLFGLSHDAYGAHQIVLKTAYASVLAGTTLLAGSLLSAVVGHLALNAFSWAQTRHWMRAVQAQQRAG</sequence>
<feature type="transmembrane region" description="Helical" evidence="1">
    <location>
        <begin position="27"/>
        <end position="46"/>
    </location>
</feature>
<dbReference type="EMBL" id="MQVR01000074">
    <property type="protein sequence ID" value="OKL53247.1"/>
    <property type="molecule type" value="Genomic_DNA"/>
</dbReference>
<gene>
    <name evidence="3" type="ORF">BSZ39_10480</name>
</gene>
<feature type="domain" description="CAAX prenyl protease 2/Lysostaphin resistance protein A-like" evidence="2">
    <location>
        <begin position="99"/>
        <end position="187"/>
    </location>
</feature>
<keyword evidence="1" id="KW-0472">Membrane</keyword>
<feature type="transmembrane region" description="Helical" evidence="1">
    <location>
        <begin position="163"/>
        <end position="187"/>
    </location>
</feature>
<evidence type="ECO:0000313" key="3">
    <source>
        <dbReference type="EMBL" id="OKL53247.1"/>
    </source>
</evidence>
<dbReference type="AlphaFoldDB" id="A0A1Q5Q0D0"/>
<proteinExistence type="predicted"/>
<comment type="caution">
    <text evidence="3">The sequence shown here is derived from an EMBL/GenBank/DDBJ whole genome shotgun (WGS) entry which is preliminary data.</text>
</comment>
<keyword evidence="1" id="KW-0812">Transmembrane</keyword>
<accession>A0A1Q5Q0D0</accession>
<dbReference type="Pfam" id="PF02517">
    <property type="entry name" value="Rce1-like"/>
    <property type="match status" value="1"/>
</dbReference>
<evidence type="ECO:0000259" key="2">
    <source>
        <dbReference type="Pfam" id="PF02517"/>
    </source>
</evidence>
<feature type="transmembrane region" description="Helical" evidence="1">
    <location>
        <begin position="117"/>
        <end position="143"/>
    </location>
</feature>
<dbReference type="GO" id="GO:0004175">
    <property type="term" value="F:endopeptidase activity"/>
    <property type="evidence" value="ECO:0007669"/>
    <property type="project" value="UniProtKB-ARBA"/>
</dbReference>
<keyword evidence="4" id="KW-1185">Reference proteome</keyword>
<keyword evidence="1" id="KW-1133">Transmembrane helix</keyword>
<reference evidence="4" key="1">
    <citation type="submission" date="2016-12" db="EMBL/GenBank/DDBJ databases">
        <authorList>
            <person name="Meng X."/>
        </authorList>
    </citation>
    <scope>NUCLEOTIDE SEQUENCE [LARGE SCALE GENOMIC DNA]</scope>
    <source>
        <strain evidence="4">DSM 19116</strain>
    </source>
</reference>
<name>A0A1Q5Q0D0_9ACTO</name>